<organism evidence="1">
    <name type="scientific">Pithovirus LCPAC404</name>
    <dbReference type="NCBI Taxonomy" id="2506597"/>
    <lineage>
        <taxon>Viruses</taxon>
        <taxon>Pithoviruses</taxon>
    </lineage>
</organism>
<proteinExistence type="predicted"/>
<dbReference type="EMBL" id="MK500595">
    <property type="protein sequence ID" value="QBK93386.1"/>
    <property type="molecule type" value="Genomic_DNA"/>
</dbReference>
<protein>
    <submittedName>
        <fullName evidence="1">Uncharacterized protein</fullName>
    </submittedName>
</protein>
<gene>
    <name evidence="1" type="ORF">LCPAC404_00900</name>
</gene>
<name>A0A481ZCI6_9VIRU</name>
<evidence type="ECO:0000313" key="1">
    <source>
        <dbReference type="EMBL" id="QBK93386.1"/>
    </source>
</evidence>
<accession>A0A481ZCI6</accession>
<sequence>MVPGKLGTYVCPDETSYYKQYNESAFAITKPKAGNDCLRHYEILAAGSIPYFIDIEKIPENTMHRFPKKLVLEARAVADENPFNELRYNELLSELRNYTKKHLTTKALGEYFLSETSKGIDVKFSNRKVLLISSSNRLDYQRGSISHGLFEILPKDCFHVYNYPEWLFEDTTNPYLYTKRFSLTGKLPKTRHDPKTKEEIIDNLSREEYDTVIIATTAHYSGYIQDFDEVLRKHVPKNLVIIIGHDGYSYTKEYTKKFVKNSYPTLWKHITHIFVRELRD</sequence>
<reference evidence="1" key="1">
    <citation type="journal article" date="2019" name="MBio">
        <title>Virus Genomes from Deep Sea Sediments Expand the Ocean Megavirome and Support Independent Origins of Viral Gigantism.</title>
        <authorList>
            <person name="Backstrom D."/>
            <person name="Yutin N."/>
            <person name="Jorgensen S.L."/>
            <person name="Dharamshi J."/>
            <person name="Homa F."/>
            <person name="Zaremba-Niedwiedzka K."/>
            <person name="Spang A."/>
            <person name="Wolf Y.I."/>
            <person name="Koonin E.V."/>
            <person name="Ettema T.J."/>
        </authorList>
    </citation>
    <scope>NUCLEOTIDE SEQUENCE</scope>
</reference>